<gene>
    <name evidence="2" type="ORF">SGUI_2270</name>
</gene>
<dbReference type="EMBL" id="CP014989">
    <property type="protein sequence ID" value="ANS79666.1"/>
    <property type="molecule type" value="Genomic_DNA"/>
</dbReference>
<evidence type="ECO:0000313" key="2">
    <source>
        <dbReference type="EMBL" id="ANS79666.1"/>
    </source>
</evidence>
<protein>
    <submittedName>
        <fullName evidence="2">Methyltransferase type 12</fullName>
    </submittedName>
</protein>
<dbReference type="InterPro" id="IPR041698">
    <property type="entry name" value="Methyltransf_25"/>
</dbReference>
<reference evidence="2 3" key="1">
    <citation type="submission" date="2016-03" db="EMBL/GenBank/DDBJ databases">
        <title>Shallow-sea hydrothermal system.</title>
        <authorList>
            <person name="Tang K."/>
        </authorList>
    </citation>
    <scope>NUCLEOTIDE SEQUENCE [LARGE SCALE GENOMIC DNA]</scope>
    <source>
        <strain evidence="2 3">JLT9</strain>
    </source>
</reference>
<dbReference type="GO" id="GO:0008168">
    <property type="term" value="F:methyltransferase activity"/>
    <property type="evidence" value="ECO:0007669"/>
    <property type="project" value="UniProtKB-KW"/>
</dbReference>
<dbReference type="RefSeq" id="WP_066640321.1">
    <property type="nucleotide sequence ID" value="NZ_CP014989.1"/>
</dbReference>
<dbReference type="Proteomes" id="UP000092482">
    <property type="component" value="Chromosome"/>
</dbReference>
<name>A0A1B1NE18_9MICO</name>
<dbReference type="InterPro" id="IPR029063">
    <property type="entry name" value="SAM-dependent_MTases_sf"/>
</dbReference>
<dbReference type="SUPFAM" id="SSF53335">
    <property type="entry name" value="S-adenosyl-L-methionine-dependent methyltransferases"/>
    <property type="match status" value="1"/>
</dbReference>
<dbReference type="CDD" id="cd02440">
    <property type="entry name" value="AdoMet_MTases"/>
    <property type="match status" value="1"/>
</dbReference>
<evidence type="ECO:0000259" key="1">
    <source>
        <dbReference type="Pfam" id="PF13649"/>
    </source>
</evidence>
<accession>A0A1B1NE18</accession>
<dbReference type="KEGG" id="serj:SGUI_2270"/>
<dbReference type="Gene3D" id="3.40.50.150">
    <property type="entry name" value="Vaccinia Virus protein VP39"/>
    <property type="match status" value="1"/>
</dbReference>
<keyword evidence="3" id="KW-1185">Reference proteome</keyword>
<dbReference type="AlphaFoldDB" id="A0A1B1NE18"/>
<dbReference type="STRING" id="1758689.SGUI_2270"/>
<organism evidence="2 3">
    <name type="scientific">Serinicoccus hydrothermalis</name>
    <dbReference type="NCBI Taxonomy" id="1758689"/>
    <lineage>
        <taxon>Bacteria</taxon>
        <taxon>Bacillati</taxon>
        <taxon>Actinomycetota</taxon>
        <taxon>Actinomycetes</taxon>
        <taxon>Micrococcales</taxon>
        <taxon>Ornithinimicrobiaceae</taxon>
        <taxon>Serinicoccus</taxon>
    </lineage>
</organism>
<dbReference type="OrthoDB" id="4571118at2"/>
<sequence length="140" mass="14813">MALSARLAAVVDALPLRPGMRVLEVGGAPGAAAREIVRRIGDGHVHVVDRSERGVRLVERACAPEIAAGRLSVRCVDVEDFELDGQEPFDLALACRVGVFDGRHPGAVARRRVAAALAPGGRFFVDGGNPLREVDLRGCV</sequence>
<proteinExistence type="predicted"/>
<evidence type="ECO:0000313" key="3">
    <source>
        <dbReference type="Proteomes" id="UP000092482"/>
    </source>
</evidence>
<keyword evidence="2" id="KW-0489">Methyltransferase</keyword>
<dbReference type="Pfam" id="PF13649">
    <property type="entry name" value="Methyltransf_25"/>
    <property type="match status" value="1"/>
</dbReference>
<dbReference type="GO" id="GO:0032259">
    <property type="term" value="P:methylation"/>
    <property type="evidence" value="ECO:0007669"/>
    <property type="project" value="UniProtKB-KW"/>
</dbReference>
<dbReference type="PATRIC" id="fig|1758689.4.peg.2365"/>
<keyword evidence="2" id="KW-0808">Transferase</keyword>
<feature type="domain" description="Methyltransferase" evidence="1">
    <location>
        <begin position="22"/>
        <end position="121"/>
    </location>
</feature>